<keyword evidence="2" id="KW-0805">Transcription regulation</keyword>
<dbReference type="InterPro" id="IPR036388">
    <property type="entry name" value="WH-like_DNA-bd_sf"/>
</dbReference>
<dbReference type="CDD" id="cd06171">
    <property type="entry name" value="Sigma70_r4"/>
    <property type="match status" value="1"/>
</dbReference>
<dbReference type="Pfam" id="PF08281">
    <property type="entry name" value="Sigma70_r4_2"/>
    <property type="match status" value="1"/>
</dbReference>
<organism evidence="8 9">
    <name type="scientific">Actinorhabdospora filicis</name>
    <dbReference type="NCBI Taxonomy" id="1785913"/>
    <lineage>
        <taxon>Bacteria</taxon>
        <taxon>Bacillati</taxon>
        <taxon>Actinomycetota</taxon>
        <taxon>Actinomycetes</taxon>
        <taxon>Micromonosporales</taxon>
        <taxon>Micromonosporaceae</taxon>
        <taxon>Actinorhabdospora</taxon>
    </lineage>
</organism>
<dbReference type="NCBIfam" id="TIGR02937">
    <property type="entry name" value="sigma70-ECF"/>
    <property type="match status" value="1"/>
</dbReference>
<name>A0A9W6SK51_9ACTN</name>
<sequence length="183" mass="20061">MGDAELVSGSPDGFTVLFDRHAAALHRYCARRVGADLADDLVSETYLTAFRARHRFDPARGQALPWLYGICTNLLRRHRRDEARAYKMLARTGVDPLATTDGTDRSLDRVEASMSSRALAGALAALPAKQRDVLLLFAVADLSYPEIAAALSIPDGTVRSRLSRARNTVRTHLTRSLPNRSAS</sequence>
<dbReference type="EMBL" id="BSTX01000001">
    <property type="protein sequence ID" value="GLZ77297.1"/>
    <property type="molecule type" value="Genomic_DNA"/>
</dbReference>
<dbReference type="Gene3D" id="1.10.10.10">
    <property type="entry name" value="Winged helix-like DNA-binding domain superfamily/Winged helix DNA-binding domain"/>
    <property type="match status" value="1"/>
</dbReference>
<dbReference type="Gene3D" id="1.10.1740.10">
    <property type="match status" value="1"/>
</dbReference>
<evidence type="ECO:0000256" key="4">
    <source>
        <dbReference type="ARBA" id="ARBA00023125"/>
    </source>
</evidence>
<evidence type="ECO:0000259" key="6">
    <source>
        <dbReference type="Pfam" id="PF04542"/>
    </source>
</evidence>
<reference evidence="8" key="1">
    <citation type="submission" date="2023-03" db="EMBL/GenBank/DDBJ databases">
        <title>Actinorhabdospora filicis NBRC 111898.</title>
        <authorList>
            <person name="Ichikawa N."/>
            <person name="Sato H."/>
            <person name="Tonouchi N."/>
        </authorList>
    </citation>
    <scope>NUCLEOTIDE SEQUENCE</scope>
    <source>
        <strain evidence="8">NBRC 111898</strain>
    </source>
</reference>
<evidence type="ECO:0000256" key="3">
    <source>
        <dbReference type="ARBA" id="ARBA00023082"/>
    </source>
</evidence>
<evidence type="ECO:0000313" key="8">
    <source>
        <dbReference type="EMBL" id="GLZ77297.1"/>
    </source>
</evidence>
<dbReference type="InterPro" id="IPR007627">
    <property type="entry name" value="RNA_pol_sigma70_r2"/>
</dbReference>
<comment type="caution">
    <text evidence="8">The sequence shown here is derived from an EMBL/GenBank/DDBJ whole genome shotgun (WGS) entry which is preliminary data.</text>
</comment>
<dbReference type="Pfam" id="PF04542">
    <property type="entry name" value="Sigma70_r2"/>
    <property type="match status" value="1"/>
</dbReference>
<dbReference type="GO" id="GO:0003677">
    <property type="term" value="F:DNA binding"/>
    <property type="evidence" value="ECO:0007669"/>
    <property type="project" value="UniProtKB-KW"/>
</dbReference>
<dbReference type="InterPro" id="IPR039425">
    <property type="entry name" value="RNA_pol_sigma-70-like"/>
</dbReference>
<dbReference type="Proteomes" id="UP001165079">
    <property type="component" value="Unassembled WGS sequence"/>
</dbReference>
<evidence type="ECO:0000256" key="5">
    <source>
        <dbReference type="ARBA" id="ARBA00023163"/>
    </source>
</evidence>
<dbReference type="AlphaFoldDB" id="A0A9W6SK51"/>
<dbReference type="PANTHER" id="PTHR43133:SF8">
    <property type="entry name" value="RNA POLYMERASE SIGMA FACTOR HI_1459-RELATED"/>
    <property type="match status" value="1"/>
</dbReference>
<dbReference type="PANTHER" id="PTHR43133">
    <property type="entry name" value="RNA POLYMERASE ECF-TYPE SIGMA FACTO"/>
    <property type="match status" value="1"/>
</dbReference>
<dbReference type="InterPro" id="IPR013249">
    <property type="entry name" value="RNA_pol_sigma70_r4_t2"/>
</dbReference>
<dbReference type="SUPFAM" id="SSF88659">
    <property type="entry name" value="Sigma3 and sigma4 domains of RNA polymerase sigma factors"/>
    <property type="match status" value="1"/>
</dbReference>
<accession>A0A9W6SK51</accession>
<dbReference type="InterPro" id="IPR014284">
    <property type="entry name" value="RNA_pol_sigma-70_dom"/>
</dbReference>
<dbReference type="GO" id="GO:0000428">
    <property type="term" value="C:DNA-directed RNA polymerase complex"/>
    <property type="evidence" value="ECO:0007669"/>
    <property type="project" value="UniProtKB-KW"/>
</dbReference>
<keyword evidence="4" id="KW-0238">DNA-binding</keyword>
<dbReference type="SUPFAM" id="SSF88946">
    <property type="entry name" value="Sigma2 domain of RNA polymerase sigma factors"/>
    <property type="match status" value="1"/>
</dbReference>
<dbReference type="InterPro" id="IPR013324">
    <property type="entry name" value="RNA_pol_sigma_r3/r4-like"/>
</dbReference>
<evidence type="ECO:0000259" key="7">
    <source>
        <dbReference type="Pfam" id="PF08281"/>
    </source>
</evidence>
<feature type="domain" description="RNA polymerase sigma factor 70 region 4 type 2" evidence="7">
    <location>
        <begin position="117"/>
        <end position="167"/>
    </location>
</feature>
<evidence type="ECO:0000313" key="9">
    <source>
        <dbReference type="Proteomes" id="UP001165079"/>
    </source>
</evidence>
<evidence type="ECO:0000256" key="2">
    <source>
        <dbReference type="ARBA" id="ARBA00023015"/>
    </source>
</evidence>
<comment type="similarity">
    <text evidence="1">Belongs to the sigma-70 factor family. ECF subfamily.</text>
</comment>
<evidence type="ECO:0000256" key="1">
    <source>
        <dbReference type="ARBA" id="ARBA00010641"/>
    </source>
</evidence>
<dbReference type="GO" id="GO:0006352">
    <property type="term" value="P:DNA-templated transcription initiation"/>
    <property type="evidence" value="ECO:0007669"/>
    <property type="project" value="InterPro"/>
</dbReference>
<feature type="domain" description="RNA polymerase sigma-70 region 2" evidence="6">
    <location>
        <begin position="17"/>
        <end position="84"/>
    </location>
</feature>
<keyword evidence="5" id="KW-0804">Transcription</keyword>
<dbReference type="GO" id="GO:0016987">
    <property type="term" value="F:sigma factor activity"/>
    <property type="evidence" value="ECO:0007669"/>
    <property type="project" value="UniProtKB-KW"/>
</dbReference>
<keyword evidence="3" id="KW-0731">Sigma factor</keyword>
<gene>
    <name evidence="8" type="primary">rpoE</name>
    <name evidence="8" type="ORF">Afil01_21040</name>
</gene>
<keyword evidence="9" id="KW-1185">Reference proteome</keyword>
<dbReference type="InterPro" id="IPR013325">
    <property type="entry name" value="RNA_pol_sigma_r2"/>
</dbReference>
<keyword evidence="8" id="KW-0240">DNA-directed RNA polymerase</keyword>
<proteinExistence type="inferred from homology"/>
<protein>
    <submittedName>
        <fullName evidence="8">DNA-directed RNA polymerase sigma-70 factor</fullName>
    </submittedName>
</protein>